<dbReference type="InterPro" id="IPR036737">
    <property type="entry name" value="OmpA-like_sf"/>
</dbReference>
<dbReference type="SUPFAM" id="SSF82171">
    <property type="entry name" value="DPP6 N-terminal domain-like"/>
    <property type="match status" value="1"/>
</dbReference>
<sequence>MKNYIPFYLLILSFFSFHTYSQKNKIATADKQYANYAYINAIETYERVASKGYKSADMFKKLGNSFYFNAEFDKAAKWYDELFAMTNDVEPEYYYRYAQSLKSTNRTGKANQMLDLFSQHSKNDTRGKLYKKNENYLDLIKANSGRYTIEDSGINSKYSDYGTTFFKNKIVFTTARDTGGLGQQRHKWTGESFTSLYEAVLDENFNPSAPKKIKSKINSKFHESTPTFTKDGTTIYFTRNNYIDGKKGKNKQKTTFIKIYKATLNQKKEWDNIVELPFNSNEYSTAHPTLSPDEKTLYFASDMPGTIGQSDIYKVKILSNGGYSSPQNLGPGINTEGKETFPFVTDENEIYFASDGHPGLGGLDIFVGKINDAGVSNIQNLGADVNSPNDDFAYIIDIKSRKGFFSSNRKGGQGSDDIYKFLETKKINTDYQLYGVVTDLDSNEILPNAKITLYDQDMNVKDSTFSDEKGKYSFVLDPETPYYIRAKKENYTTWEQKILVSKDRSKAYLPIPLEKSRYQVTIGDNLGKVFGIKMIYFDLDKSNIGKEAALDLEKILDVLNLYPKMKLDIRSHTDSRQTHKYNQLLSDRRAKSTIDWLIKHGVNKNRLTGKGYGETQLVNHCSDNENCTEEEHQMNRRSEFIISGL</sequence>
<dbReference type="Pfam" id="PF00691">
    <property type="entry name" value="OmpA"/>
    <property type="match status" value="1"/>
</dbReference>
<dbReference type="PRINTS" id="PR01021">
    <property type="entry name" value="OMPADOMAIN"/>
</dbReference>
<proteinExistence type="predicted"/>
<dbReference type="RefSeq" id="WP_230000121.1">
    <property type="nucleotide sequence ID" value="NZ_JAJJMN010000001.1"/>
</dbReference>
<dbReference type="PANTHER" id="PTHR30329">
    <property type="entry name" value="STATOR ELEMENT OF FLAGELLAR MOTOR COMPLEX"/>
    <property type="match status" value="1"/>
</dbReference>
<name>A0ABS8M1T0_9FLAO</name>
<dbReference type="SUPFAM" id="SSF49464">
    <property type="entry name" value="Carboxypeptidase regulatory domain-like"/>
    <property type="match status" value="1"/>
</dbReference>
<evidence type="ECO:0000256" key="3">
    <source>
        <dbReference type="ARBA" id="ARBA00023237"/>
    </source>
</evidence>
<protein>
    <submittedName>
        <fullName evidence="6">OmpA family protein</fullName>
    </submittedName>
</protein>
<comment type="subcellular location">
    <subcellularLocation>
        <location evidence="1">Cell outer membrane</location>
    </subcellularLocation>
</comment>
<keyword evidence="2 4" id="KW-0472">Membrane</keyword>
<keyword evidence="3" id="KW-0998">Cell outer membrane</keyword>
<evidence type="ECO:0000313" key="7">
    <source>
        <dbReference type="Proteomes" id="UP001430700"/>
    </source>
</evidence>
<dbReference type="InterPro" id="IPR050330">
    <property type="entry name" value="Bact_OuterMem_StrucFunc"/>
</dbReference>
<gene>
    <name evidence="6" type="ORF">LNQ34_13405</name>
</gene>
<dbReference type="SUPFAM" id="SSF103088">
    <property type="entry name" value="OmpA-like"/>
    <property type="match status" value="1"/>
</dbReference>
<dbReference type="Proteomes" id="UP001430700">
    <property type="component" value="Unassembled WGS sequence"/>
</dbReference>
<organism evidence="6 7">
    <name type="scientific">Flavobacterium lipolyticum</name>
    <dbReference type="NCBI Taxonomy" id="2893754"/>
    <lineage>
        <taxon>Bacteria</taxon>
        <taxon>Pseudomonadati</taxon>
        <taxon>Bacteroidota</taxon>
        <taxon>Flavobacteriia</taxon>
        <taxon>Flavobacteriales</taxon>
        <taxon>Flavobacteriaceae</taxon>
        <taxon>Flavobacterium</taxon>
    </lineage>
</organism>
<dbReference type="CDD" id="cd07185">
    <property type="entry name" value="OmpA_C-like"/>
    <property type="match status" value="1"/>
</dbReference>
<dbReference type="Gene3D" id="1.25.40.10">
    <property type="entry name" value="Tetratricopeptide repeat domain"/>
    <property type="match status" value="1"/>
</dbReference>
<keyword evidence="7" id="KW-1185">Reference proteome</keyword>
<dbReference type="Pfam" id="PF07676">
    <property type="entry name" value="PD40"/>
    <property type="match status" value="3"/>
</dbReference>
<dbReference type="InterPro" id="IPR006665">
    <property type="entry name" value="OmpA-like"/>
</dbReference>
<evidence type="ECO:0000256" key="1">
    <source>
        <dbReference type="ARBA" id="ARBA00004442"/>
    </source>
</evidence>
<dbReference type="InterPro" id="IPR011659">
    <property type="entry name" value="WD40"/>
</dbReference>
<dbReference type="SUPFAM" id="SSF48452">
    <property type="entry name" value="TPR-like"/>
    <property type="match status" value="1"/>
</dbReference>
<dbReference type="Gene3D" id="3.30.1330.60">
    <property type="entry name" value="OmpA-like domain"/>
    <property type="match status" value="1"/>
</dbReference>
<accession>A0ABS8M1T0</accession>
<dbReference type="Gene3D" id="2.120.10.30">
    <property type="entry name" value="TolB, C-terminal domain"/>
    <property type="match status" value="1"/>
</dbReference>
<dbReference type="Pfam" id="PF13620">
    <property type="entry name" value="CarboxypepD_reg"/>
    <property type="match status" value="1"/>
</dbReference>
<dbReference type="PANTHER" id="PTHR30329:SF21">
    <property type="entry name" value="LIPOPROTEIN YIAD-RELATED"/>
    <property type="match status" value="1"/>
</dbReference>
<comment type="caution">
    <text evidence="6">The sequence shown here is derived from an EMBL/GenBank/DDBJ whole genome shotgun (WGS) entry which is preliminary data.</text>
</comment>
<dbReference type="InterPro" id="IPR011990">
    <property type="entry name" value="TPR-like_helical_dom_sf"/>
</dbReference>
<dbReference type="InterPro" id="IPR008969">
    <property type="entry name" value="CarboxyPept-like_regulatory"/>
</dbReference>
<evidence type="ECO:0000256" key="2">
    <source>
        <dbReference type="ARBA" id="ARBA00023136"/>
    </source>
</evidence>
<reference evidence="6" key="1">
    <citation type="submission" date="2021-11" db="EMBL/GenBank/DDBJ databases">
        <title>Description of novel Flavobacterium species.</title>
        <authorList>
            <person name="Saticioglu I.B."/>
            <person name="Ay H."/>
            <person name="Altun S."/>
            <person name="Duman M."/>
        </authorList>
    </citation>
    <scope>NUCLEOTIDE SEQUENCE</scope>
    <source>
        <strain evidence="6">F-126</strain>
    </source>
</reference>
<dbReference type="Gene3D" id="2.60.40.1120">
    <property type="entry name" value="Carboxypeptidase-like, regulatory domain"/>
    <property type="match status" value="1"/>
</dbReference>
<feature type="domain" description="OmpA-like" evidence="5">
    <location>
        <begin position="524"/>
        <end position="645"/>
    </location>
</feature>
<dbReference type="EMBL" id="JAJJMN010000001">
    <property type="protein sequence ID" value="MCC9018770.1"/>
    <property type="molecule type" value="Genomic_DNA"/>
</dbReference>
<evidence type="ECO:0000313" key="6">
    <source>
        <dbReference type="EMBL" id="MCC9018770.1"/>
    </source>
</evidence>
<evidence type="ECO:0000256" key="4">
    <source>
        <dbReference type="PROSITE-ProRule" id="PRU00473"/>
    </source>
</evidence>
<dbReference type="InterPro" id="IPR011042">
    <property type="entry name" value="6-blade_b-propeller_TolB-like"/>
</dbReference>
<dbReference type="InterPro" id="IPR006664">
    <property type="entry name" value="OMP_bac"/>
</dbReference>
<dbReference type="PROSITE" id="PS51123">
    <property type="entry name" value="OMPA_2"/>
    <property type="match status" value="1"/>
</dbReference>
<evidence type="ECO:0000259" key="5">
    <source>
        <dbReference type="PROSITE" id="PS51123"/>
    </source>
</evidence>